<sequence>MAEARTIVAMSTFPWLKGHGTENDFVLLPDPDGSVHGDLDPALVRFLCDRYAGIGADGVLRVIEGSRQTYVEDGGEWFMDYRNADGSTAQMCGNGIRVFVRYLVDEGLTTAKPVRIGTRAGVKEVVLNDDGTITADLGEPALPGPAGIVVEADGHQWPATHVDMGNPHAVVFVDDLREPGPLVDPPGWSPESAFPHGVNVEFVTRQGPHAVTMRVHERGAGETRSCGTGTCAVTVASARAARQERPVTYRVGVLGGEVSVTWRADNHVELTGPAVVHARGEFDRAWLPSGREFGTPPGR</sequence>
<evidence type="ECO:0000256" key="6">
    <source>
        <dbReference type="ARBA" id="ARBA00023235"/>
    </source>
</evidence>
<reference evidence="11" key="1">
    <citation type="submission" date="2009-09" db="EMBL/GenBank/DDBJ databases">
        <title>The complete genome of Kribbella flavida DSM 17836.</title>
        <authorList>
            <consortium name="US DOE Joint Genome Institute (JGI-PGF)"/>
            <person name="Lucas S."/>
            <person name="Copeland A."/>
            <person name="Lapidus A."/>
            <person name="Glavina del Rio T."/>
            <person name="Dalin E."/>
            <person name="Tice H."/>
            <person name="Bruce D."/>
            <person name="Goodwin L."/>
            <person name="Pitluck S."/>
            <person name="Kyrpides N."/>
            <person name="Mavromatis K."/>
            <person name="Ivanova N."/>
            <person name="Saunders E."/>
            <person name="Brettin T."/>
            <person name="Detter J.C."/>
            <person name="Han C."/>
            <person name="Larimer F."/>
            <person name="Land M."/>
            <person name="Hauser L."/>
            <person name="Markowitz V."/>
            <person name="Cheng J.-F."/>
            <person name="Hugenholtz P."/>
            <person name="Woyke T."/>
            <person name="Wu D."/>
            <person name="Pukall R."/>
            <person name="Klenk H.-P."/>
            <person name="Eisen J.A."/>
        </authorList>
    </citation>
    <scope>NUCLEOTIDE SEQUENCE [LARGE SCALE GENOMIC DNA]</scope>
    <source>
        <strain evidence="11">DSM 17836 / JCM 10339 / NBRC 14399</strain>
    </source>
</reference>
<dbReference type="PANTHER" id="PTHR31689">
    <property type="entry name" value="DIAMINOPIMELATE EPIMERASE, CHLOROPLASTIC"/>
    <property type="match status" value="1"/>
</dbReference>
<dbReference type="PROSITE" id="PS01326">
    <property type="entry name" value="DAP_EPIMERASE"/>
    <property type="match status" value="1"/>
</dbReference>
<keyword evidence="4 8" id="KW-0028">Amino-acid biosynthesis</keyword>
<evidence type="ECO:0000256" key="8">
    <source>
        <dbReference type="HAMAP-Rule" id="MF_00197"/>
    </source>
</evidence>
<evidence type="ECO:0000256" key="7">
    <source>
        <dbReference type="ARBA" id="ARBA00051712"/>
    </source>
</evidence>
<dbReference type="EMBL" id="CP001736">
    <property type="protein sequence ID" value="ADB33730.1"/>
    <property type="molecule type" value="Genomic_DNA"/>
</dbReference>
<dbReference type="STRING" id="479435.Kfla_4713"/>
<dbReference type="Proteomes" id="UP000007967">
    <property type="component" value="Chromosome"/>
</dbReference>
<dbReference type="KEGG" id="kfl:Kfla_4713"/>
<comment type="subcellular location">
    <subcellularLocation>
        <location evidence="8">Cytoplasm</location>
    </subcellularLocation>
</comment>
<evidence type="ECO:0000313" key="10">
    <source>
        <dbReference type="EMBL" id="ADB33730.1"/>
    </source>
</evidence>
<feature type="binding site" evidence="8">
    <location>
        <position position="199"/>
    </location>
    <ligand>
        <name>substrate</name>
    </ligand>
</feature>
<gene>
    <name evidence="8" type="primary">dapF</name>
    <name evidence="10" type="ordered locus">Kfla_4713</name>
</gene>
<dbReference type="UniPathway" id="UPA00034">
    <property type="reaction ID" value="UER00025"/>
</dbReference>
<feature type="binding site" evidence="8">
    <location>
        <position position="166"/>
    </location>
    <ligand>
        <name>substrate</name>
    </ligand>
</feature>
<dbReference type="AlphaFoldDB" id="D2PZC1"/>
<dbReference type="GO" id="GO:0009089">
    <property type="term" value="P:lysine biosynthetic process via diaminopimelate"/>
    <property type="evidence" value="ECO:0007669"/>
    <property type="project" value="UniProtKB-UniRule"/>
</dbReference>
<feature type="site" description="Could be important to modulate the pK values of the two catalytic cysteine residues" evidence="8">
    <location>
        <position position="168"/>
    </location>
</feature>
<comment type="pathway">
    <text evidence="1 8">Amino-acid biosynthesis; L-lysine biosynthesis via DAP pathway; DL-2,6-diaminopimelate from LL-2,6-diaminopimelate: step 1/1.</text>
</comment>
<dbReference type="InterPro" id="IPR018510">
    <property type="entry name" value="DAP_epimerase_AS"/>
</dbReference>
<feature type="active site" evidence="9">
    <location>
        <position position="92"/>
    </location>
</feature>
<dbReference type="InterPro" id="IPR001653">
    <property type="entry name" value="DAP_epimerase_DapF"/>
</dbReference>
<dbReference type="NCBIfam" id="TIGR00652">
    <property type="entry name" value="DapF"/>
    <property type="match status" value="1"/>
</dbReference>
<feature type="active site" description="Proton acceptor" evidence="8">
    <location>
        <position position="226"/>
    </location>
</feature>
<dbReference type="PANTHER" id="PTHR31689:SF0">
    <property type="entry name" value="DIAMINOPIMELATE EPIMERASE"/>
    <property type="match status" value="1"/>
</dbReference>
<dbReference type="eggNOG" id="COG0253">
    <property type="taxonomic scope" value="Bacteria"/>
</dbReference>
<feature type="binding site" evidence="8">
    <location>
        <begin position="227"/>
        <end position="228"/>
    </location>
    <ligand>
        <name>substrate</name>
    </ligand>
</feature>
<dbReference type="GO" id="GO:0005829">
    <property type="term" value="C:cytosol"/>
    <property type="evidence" value="ECO:0007669"/>
    <property type="project" value="TreeGrafter"/>
</dbReference>
<organism evidence="10 11">
    <name type="scientific">Kribbella flavida (strain DSM 17836 / JCM 10339 / NBRC 14399)</name>
    <dbReference type="NCBI Taxonomy" id="479435"/>
    <lineage>
        <taxon>Bacteria</taxon>
        <taxon>Bacillati</taxon>
        <taxon>Actinomycetota</taxon>
        <taxon>Actinomycetes</taxon>
        <taxon>Propionibacteriales</taxon>
        <taxon>Kribbellaceae</taxon>
        <taxon>Kribbella</taxon>
    </lineage>
</organism>
<reference evidence="10 11" key="2">
    <citation type="journal article" date="2010" name="Stand. Genomic Sci.">
        <title>Complete genome sequence of Kribbella flavida type strain (IFO 14399).</title>
        <authorList>
            <person name="Pukall R."/>
            <person name="Lapidus A."/>
            <person name="Glavina Del Rio T."/>
            <person name="Copeland A."/>
            <person name="Tice H."/>
            <person name="Cheng J.-F."/>
            <person name="Lucas S."/>
            <person name="Chen F."/>
            <person name="Nolan M."/>
            <person name="LaButti K."/>
            <person name="Pati A."/>
            <person name="Ivanova N."/>
            <person name="Mavrommatis K."/>
            <person name="Mikhailova N."/>
            <person name="Pitluck S."/>
            <person name="Bruce D."/>
            <person name="Goodwin L."/>
            <person name="Land M."/>
            <person name="Hauser L."/>
            <person name="Chang Y.-J."/>
            <person name="Jeffries C.D."/>
            <person name="Chen A."/>
            <person name="Palaniappan K."/>
            <person name="Chain P."/>
            <person name="Rohde M."/>
            <person name="Goeker M."/>
            <person name="Bristow J."/>
            <person name="Eisen J.A."/>
            <person name="Markowitz V."/>
            <person name="Hugenholtz P."/>
            <person name="Kyrpides N.C."/>
            <person name="Klenk H.-P."/>
            <person name="Brettin T."/>
        </authorList>
    </citation>
    <scope>NUCLEOTIDE SEQUENCE [LARGE SCALE GENOMIC DNA]</scope>
    <source>
        <strain evidence="11">DSM 17836 / JCM 10339 / NBRC 14399</strain>
    </source>
</reference>
<keyword evidence="5 8" id="KW-0457">Lysine biosynthesis</keyword>
<dbReference type="GO" id="GO:0008837">
    <property type="term" value="F:diaminopimelate epimerase activity"/>
    <property type="evidence" value="ECO:0007669"/>
    <property type="project" value="UniProtKB-UniRule"/>
</dbReference>
<evidence type="ECO:0000256" key="2">
    <source>
        <dbReference type="ARBA" id="ARBA00010219"/>
    </source>
</evidence>
<dbReference type="HAMAP" id="MF_00197">
    <property type="entry name" value="DAP_epimerase"/>
    <property type="match status" value="1"/>
</dbReference>
<feature type="binding site" evidence="8">
    <location>
        <position position="83"/>
    </location>
    <ligand>
        <name>substrate</name>
    </ligand>
</feature>
<comment type="subunit">
    <text evidence="8">Homodimer.</text>
</comment>
<proteinExistence type="inferred from homology"/>
<dbReference type="Pfam" id="PF01678">
    <property type="entry name" value="DAP_epimerase"/>
    <property type="match status" value="2"/>
</dbReference>
<evidence type="ECO:0000256" key="5">
    <source>
        <dbReference type="ARBA" id="ARBA00023154"/>
    </source>
</evidence>
<dbReference type="Gene3D" id="3.10.310.10">
    <property type="entry name" value="Diaminopimelate Epimerase, Chain A, domain 1"/>
    <property type="match status" value="2"/>
</dbReference>
<comment type="similarity">
    <text evidence="2 8">Belongs to the diaminopimelate epimerase family.</text>
</comment>
<dbReference type="SUPFAM" id="SSF54506">
    <property type="entry name" value="Diaminopimelate epimerase-like"/>
    <property type="match status" value="2"/>
</dbReference>
<accession>D2PZC1</accession>
<feature type="site" description="Could be important to modulate the pK values of the two catalytic cysteine residues" evidence="8">
    <location>
        <position position="217"/>
    </location>
</feature>
<dbReference type="HOGENOM" id="CLU_053306_4_0_11"/>
<comment type="caution">
    <text evidence="8">Lacks conserved residue(s) required for the propagation of feature annotation.</text>
</comment>
<evidence type="ECO:0000256" key="9">
    <source>
        <dbReference type="PROSITE-ProRule" id="PRU10125"/>
    </source>
</evidence>
<protein>
    <recommendedName>
        <fullName evidence="3 8">Diaminopimelate epimerase</fullName>
        <shortName evidence="8">DAP epimerase</shortName>
        <ecNumber evidence="3 8">5.1.1.7</ecNumber>
    </recommendedName>
    <alternativeName>
        <fullName evidence="8">PLP-independent amino acid racemase</fullName>
    </alternativeName>
</protein>
<feature type="binding site" evidence="8">
    <location>
        <position position="23"/>
    </location>
    <ligand>
        <name>substrate</name>
    </ligand>
</feature>
<keyword evidence="11" id="KW-1185">Reference proteome</keyword>
<evidence type="ECO:0000256" key="3">
    <source>
        <dbReference type="ARBA" id="ARBA00013080"/>
    </source>
</evidence>
<feature type="active site" description="Proton donor" evidence="8">
    <location>
        <position position="92"/>
    </location>
</feature>
<dbReference type="EC" id="5.1.1.7" evidence="3 8"/>
<evidence type="ECO:0000256" key="4">
    <source>
        <dbReference type="ARBA" id="ARBA00022605"/>
    </source>
</evidence>
<name>D2PZC1_KRIFD</name>
<feature type="binding site" evidence="8">
    <location>
        <begin position="93"/>
        <end position="94"/>
    </location>
    <ligand>
        <name>substrate</name>
    </ligand>
</feature>
<evidence type="ECO:0000256" key="1">
    <source>
        <dbReference type="ARBA" id="ARBA00005196"/>
    </source>
</evidence>
<comment type="function">
    <text evidence="8">Catalyzes the stereoinversion of LL-2,6-diaminopimelate (L,L-DAP) to meso-diaminopimelate (meso-DAP), a precursor of L-lysine and an essential component of the bacterial peptidoglycan.</text>
</comment>
<evidence type="ECO:0000313" key="11">
    <source>
        <dbReference type="Proteomes" id="UP000007967"/>
    </source>
</evidence>
<keyword evidence="8" id="KW-0963">Cytoplasm</keyword>
<comment type="catalytic activity">
    <reaction evidence="7 8">
        <text>(2S,6S)-2,6-diaminopimelate = meso-2,6-diaminopimelate</text>
        <dbReference type="Rhea" id="RHEA:15393"/>
        <dbReference type="ChEBI" id="CHEBI:57609"/>
        <dbReference type="ChEBI" id="CHEBI:57791"/>
        <dbReference type="EC" id="5.1.1.7"/>
    </reaction>
</comment>
<feature type="binding site" evidence="8">
    <location>
        <begin position="217"/>
        <end position="218"/>
    </location>
    <ligand>
        <name>substrate</name>
    </ligand>
</feature>
<keyword evidence="6 8" id="KW-0413">Isomerase</keyword>